<evidence type="ECO:0000256" key="4">
    <source>
        <dbReference type="SAM" id="MobiDB-lite"/>
    </source>
</evidence>
<dbReference type="Proteomes" id="UP000232060">
    <property type="component" value="Unassembled WGS sequence"/>
</dbReference>
<name>A0A2M8HDK2_9GAMM</name>
<sequence>MLSQGQTFARKSGGSPHKSRPFTQLTPNRHRLFTLRSPRCHLPLLAWPRLIKQKLATQGIKMKKLTVVALALTAAFQAQAVEVYKNDSTLLDLYGRIYAGQFFGEKKELDANGVVKNEYSDKQGANQFVRLGAKVESAINPGLKALAQYELQLYINDSEKTVSENSDNMRTRLAFAGVGADWGNVTFGRQQGAPGMLANWTDVSLSDGYGNDALGAKTDTFATNRAGSVLKYSGLFNGFQVDTSYKFDGGDTEETTSKDSDAAYGAAVSYTFPFNLALGTAYNVGIRDKSNEEDAKLWLLSAKYDNKAVYAALSYADGTDFLATGKDHTGWEAALGYNFENGIGLMALWNKQKVEQDGKADYDSIDYYTLGAQYKFNKNLRVIGEYRINNLDSQDSGKLNTKDDFQLAARYDF</sequence>
<protein>
    <submittedName>
        <fullName evidence="6">Porin</fullName>
    </submittedName>
</protein>
<dbReference type="EMBL" id="PGCP01000004">
    <property type="protein sequence ID" value="PJC94648.1"/>
    <property type="molecule type" value="Genomic_DNA"/>
</dbReference>
<dbReference type="GO" id="GO:0009279">
    <property type="term" value="C:cell outer membrane"/>
    <property type="evidence" value="ECO:0007669"/>
    <property type="project" value="UniProtKB-SubCell"/>
</dbReference>
<evidence type="ECO:0000313" key="7">
    <source>
        <dbReference type="Proteomes" id="UP000232060"/>
    </source>
</evidence>
<evidence type="ECO:0000256" key="3">
    <source>
        <dbReference type="ARBA" id="ARBA00023136"/>
    </source>
</evidence>
<accession>A0A2M8HDK2</accession>
<dbReference type="GO" id="GO:0015288">
    <property type="term" value="F:porin activity"/>
    <property type="evidence" value="ECO:0007669"/>
    <property type="project" value="InterPro"/>
</dbReference>
<dbReference type="PANTHER" id="PTHR34501:SF2">
    <property type="entry name" value="OUTER MEMBRANE PORIN F-RELATED"/>
    <property type="match status" value="1"/>
</dbReference>
<feature type="domain" description="Porin" evidence="5">
    <location>
        <begin position="67"/>
        <end position="387"/>
    </location>
</feature>
<gene>
    <name evidence="6" type="ORF">CUC44_04360</name>
</gene>
<dbReference type="SUPFAM" id="SSF56935">
    <property type="entry name" value="Porins"/>
    <property type="match status" value="1"/>
</dbReference>
<dbReference type="Pfam" id="PF13609">
    <property type="entry name" value="Porin_4"/>
    <property type="match status" value="1"/>
</dbReference>
<evidence type="ECO:0000256" key="2">
    <source>
        <dbReference type="ARBA" id="ARBA00022729"/>
    </source>
</evidence>
<dbReference type="Gene3D" id="2.40.160.10">
    <property type="entry name" value="Porin"/>
    <property type="match status" value="1"/>
</dbReference>
<dbReference type="CDD" id="cd00342">
    <property type="entry name" value="gram_neg_porins"/>
    <property type="match status" value="1"/>
</dbReference>
<evidence type="ECO:0000256" key="1">
    <source>
        <dbReference type="ARBA" id="ARBA00004571"/>
    </source>
</evidence>
<comment type="subcellular location">
    <subcellularLocation>
        <location evidence="1">Cell outer membrane</location>
        <topology evidence="1">Multi-pass membrane protein</topology>
    </subcellularLocation>
</comment>
<reference evidence="6 7" key="1">
    <citation type="submission" date="2017-11" db="EMBL/GenBank/DDBJ databases">
        <title>Draft genome sequence of environmental isolate Aeromonas lusitania sp. nov. MDC 2473.</title>
        <authorList>
            <person name="Colston S.M."/>
            <person name="Navarro A."/>
            <person name="Martinez-Murcia A.J."/>
            <person name="Graf J."/>
        </authorList>
    </citation>
    <scope>NUCLEOTIDE SEQUENCE [LARGE SCALE GENOMIC DNA]</scope>
    <source>
        <strain evidence="6 7">MDC 2473</strain>
    </source>
</reference>
<feature type="region of interest" description="Disordered" evidence="4">
    <location>
        <begin position="1"/>
        <end position="26"/>
    </location>
</feature>
<keyword evidence="2" id="KW-0732">Signal</keyword>
<dbReference type="InterPro" id="IPR050298">
    <property type="entry name" value="Gram-neg_bact_OMP"/>
</dbReference>
<proteinExistence type="predicted"/>
<organism evidence="6 7">
    <name type="scientific">Aeromonas lusitana</name>
    <dbReference type="NCBI Taxonomy" id="931529"/>
    <lineage>
        <taxon>Bacteria</taxon>
        <taxon>Pseudomonadati</taxon>
        <taxon>Pseudomonadota</taxon>
        <taxon>Gammaproteobacteria</taxon>
        <taxon>Aeromonadales</taxon>
        <taxon>Aeromonadaceae</taxon>
        <taxon>Aeromonas</taxon>
    </lineage>
</organism>
<dbReference type="PANTHER" id="PTHR34501">
    <property type="entry name" value="PROTEIN YDDL-RELATED"/>
    <property type="match status" value="1"/>
</dbReference>
<dbReference type="InterPro" id="IPR023614">
    <property type="entry name" value="Porin_dom_sf"/>
</dbReference>
<evidence type="ECO:0000259" key="5">
    <source>
        <dbReference type="Pfam" id="PF13609"/>
    </source>
</evidence>
<dbReference type="AlphaFoldDB" id="A0A2M8HDK2"/>
<keyword evidence="3" id="KW-0472">Membrane</keyword>
<dbReference type="InterPro" id="IPR033900">
    <property type="entry name" value="Gram_neg_porin_domain"/>
</dbReference>
<keyword evidence="7" id="KW-1185">Reference proteome</keyword>
<comment type="caution">
    <text evidence="6">The sequence shown here is derived from an EMBL/GenBank/DDBJ whole genome shotgun (WGS) entry which is preliminary data.</text>
</comment>
<evidence type="ECO:0000313" key="6">
    <source>
        <dbReference type="EMBL" id="PJC94648.1"/>
    </source>
</evidence>
<dbReference type="OrthoDB" id="8173690at2"/>